<sequence>MAMGTKDSVQETTDQGMMDAQLYLLELVVGDAPVAEEEEEVWTVWASWEGHRMELEGRGSGGRVVFTEGKSCLFCKSGGCLELEVGAALKEEAHRKDSGRAVARLDAGEDATVYWAADIPTGPGVMSVYVRFSRIGPRIVSPFPNRIYGDNKGNMEQITDQGRSKKILETSGDQHKGHEVDKDGQNLPDWPEGVTSFNITELVAGLDWTLRGSEMRSISLNPIVLEELDQNLLGDTARTSSKCANHEEDQKIPLDLEVGPQTIPEVLEERNTGGTCDPTATRRLFRARRTYTSPSNAVHPYTIRPRRYGAPVRDCPEMLQRKCNDTGISFLRFIEQTCGRITPNESLMTTSEETAYPDISQEEHTPPEVSLTSPRTQKTGDSESPSQNRENGHGGVASSTSWYEEMLLATKPPSDLPSDVAGMISPTGPQTSKRALPRQLDNIEDSPKVGPEHNETTCAQGKPVEDNQKSTGAMKKRRPVRQVRENATLVTKSGDKESGRGEDASSKMGAKKASPKKLTKSPKSAVKDQEKGLGSPLKEHTLGDTRSNDERSIPSEESLPPGGDPTAGDCPQVARKKRRPKRNRNQNNPN</sequence>
<protein>
    <submittedName>
        <fullName evidence="2">Uncharacterized protein</fullName>
    </submittedName>
</protein>
<gene>
    <name evidence="2" type="ORF">AAG570_004458</name>
</gene>
<evidence type="ECO:0000313" key="2">
    <source>
        <dbReference type="EMBL" id="KAL1117130.1"/>
    </source>
</evidence>
<feature type="region of interest" description="Disordered" evidence="1">
    <location>
        <begin position="411"/>
        <end position="590"/>
    </location>
</feature>
<feature type="compositionally biased region" description="Basic and acidic residues" evidence="1">
    <location>
        <begin position="493"/>
        <end position="505"/>
    </location>
</feature>
<dbReference type="Proteomes" id="UP001558652">
    <property type="component" value="Unassembled WGS sequence"/>
</dbReference>
<feature type="region of interest" description="Disordered" evidence="1">
    <location>
        <begin position="358"/>
        <end position="398"/>
    </location>
</feature>
<accession>A0ABD0Y385</accession>
<feature type="compositionally biased region" description="Polar residues" evidence="1">
    <location>
        <begin position="370"/>
        <end position="389"/>
    </location>
</feature>
<feature type="compositionally biased region" description="Basic residues" evidence="1">
    <location>
        <begin position="509"/>
        <end position="520"/>
    </location>
</feature>
<dbReference type="EMBL" id="JBFDAA010000016">
    <property type="protein sequence ID" value="KAL1117130.1"/>
    <property type="molecule type" value="Genomic_DNA"/>
</dbReference>
<feature type="compositionally biased region" description="Basic and acidic residues" evidence="1">
    <location>
        <begin position="525"/>
        <end position="554"/>
    </location>
</feature>
<keyword evidence="3" id="KW-1185">Reference proteome</keyword>
<evidence type="ECO:0000313" key="3">
    <source>
        <dbReference type="Proteomes" id="UP001558652"/>
    </source>
</evidence>
<evidence type="ECO:0000256" key="1">
    <source>
        <dbReference type="SAM" id="MobiDB-lite"/>
    </source>
</evidence>
<reference evidence="2 3" key="1">
    <citation type="submission" date="2024-07" db="EMBL/GenBank/DDBJ databases">
        <title>Chromosome-level genome assembly of the water stick insect Ranatra chinensis (Heteroptera: Nepidae).</title>
        <authorList>
            <person name="Liu X."/>
        </authorList>
    </citation>
    <scope>NUCLEOTIDE SEQUENCE [LARGE SCALE GENOMIC DNA]</scope>
    <source>
        <strain evidence="2">Cailab_2021Rc</strain>
        <tissue evidence="2">Muscle</tissue>
    </source>
</reference>
<name>A0ABD0Y385_9HEMI</name>
<feature type="compositionally biased region" description="Basic residues" evidence="1">
    <location>
        <begin position="574"/>
        <end position="584"/>
    </location>
</feature>
<comment type="caution">
    <text evidence="2">The sequence shown here is derived from an EMBL/GenBank/DDBJ whole genome shotgun (WGS) entry which is preliminary data.</text>
</comment>
<dbReference type="AlphaFoldDB" id="A0ABD0Y385"/>
<organism evidence="2 3">
    <name type="scientific">Ranatra chinensis</name>
    <dbReference type="NCBI Taxonomy" id="642074"/>
    <lineage>
        <taxon>Eukaryota</taxon>
        <taxon>Metazoa</taxon>
        <taxon>Ecdysozoa</taxon>
        <taxon>Arthropoda</taxon>
        <taxon>Hexapoda</taxon>
        <taxon>Insecta</taxon>
        <taxon>Pterygota</taxon>
        <taxon>Neoptera</taxon>
        <taxon>Paraneoptera</taxon>
        <taxon>Hemiptera</taxon>
        <taxon>Heteroptera</taxon>
        <taxon>Panheteroptera</taxon>
        <taxon>Nepomorpha</taxon>
        <taxon>Nepidae</taxon>
        <taxon>Ranatrinae</taxon>
        <taxon>Ranatra</taxon>
    </lineage>
</organism>
<proteinExistence type="predicted"/>
<feature type="compositionally biased region" description="Basic and acidic residues" evidence="1">
    <location>
        <begin position="445"/>
        <end position="455"/>
    </location>
</feature>